<accession>A0A5J5FWB7</accession>
<dbReference type="Proteomes" id="UP000335415">
    <property type="component" value="Unassembled WGS sequence"/>
</dbReference>
<evidence type="ECO:0000313" key="2">
    <source>
        <dbReference type="Proteomes" id="UP000335415"/>
    </source>
</evidence>
<dbReference type="AlphaFoldDB" id="A0A5J5FWB7"/>
<keyword evidence="2" id="KW-1185">Reference proteome</keyword>
<dbReference type="RefSeq" id="WP_150436482.1">
    <property type="nucleotide sequence ID" value="NZ_VYKJ01000010.1"/>
</dbReference>
<dbReference type="EMBL" id="VYKJ01000010">
    <property type="protein sequence ID" value="KAA8997785.1"/>
    <property type="molecule type" value="Genomic_DNA"/>
</dbReference>
<proteinExistence type="predicted"/>
<organism evidence="1 2">
    <name type="scientific">Affinibrenneria salicis</name>
    <dbReference type="NCBI Taxonomy" id="2590031"/>
    <lineage>
        <taxon>Bacteria</taxon>
        <taxon>Pseudomonadati</taxon>
        <taxon>Pseudomonadota</taxon>
        <taxon>Gammaproteobacteria</taxon>
        <taxon>Enterobacterales</taxon>
        <taxon>Pectobacteriaceae</taxon>
        <taxon>Affinibrenneria</taxon>
    </lineage>
</organism>
<protein>
    <submittedName>
        <fullName evidence="1">Uncharacterized protein</fullName>
    </submittedName>
</protein>
<gene>
    <name evidence="1" type="ORF">FJU30_18260</name>
</gene>
<reference evidence="1 2" key="1">
    <citation type="submission" date="2019-09" db="EMBL/GenBank/DDBJ databases">
        <authorList>
            <person name="Li Y."/>
        </authorList>
    </citation>
    <scope>NUCLEOTIDE SEQUENCE [LARGE SCALE GENOMIC DNA]</scope>
    <source>
        <strain evidence="1 2">L3-3HA</strain>
    </source>
</reference>
<sequence length="170" mass="19117">MLHQQYSRLRQRAEGEATPLTLLHIGEEKTLVLSGSGEQPGPTQWLSIGSHKTSRDWFRHQPPTADEMEVAIMVVEDEVIRIEPMIASASGLFSDDSDLRQLALIAGVSEQPEPLMTLDTVERTFDRLAAVMGGRPAHWEGIPPEREFAARLLILREFMHHLRFADIGIL</sequence>
<comment type="caution">
    <text evidence="1">The sequence shown here is derived from an EMBL/GenBank/DDBJ whole genome shotgun (WGS) entry which is preliminary data.</text>
</comment>
<evidence type="ECO:0000313" key="1">
    <source>
        <dbReference type="EMBL" id="KAA8997785.1"/>
    </source>
</evidence>
<dbReference type="OrthoDB" id="6504658at2"/>
<name>A0A5J5FWB7_9GAMM</name>